<evidence type="ECO:0000256" key="2">
    <source>
        <dbReference type="SAM" id="SignalP"/>
    </source>
</evidence>
<dbReference type="EMBL" id="CAJMWX010001040">
    <property type="protein sequence ID" value="CAE6451146.1"/>
    <property type="molecule type" value="Genomic_DNA"/>
</dbReference>
<evidence type="ECO:0000313" key="4">
    <source>
        <dbReference type="EMBL" id="CAE6472445.1"/>
    </source>
</evidence>
<dbReference type="Proteomes" id="UP000663861">
    <property type="component" value="Unassembled WGS sequence"/>
</dbReference>
<dbReference type="EMBL" id="CAJMWY010001655">
    <property type="protein sequence ID" value="CAE6472445.1"/>
    <property type="molecule type" value="Genomic_DNA"/>
</dbReference>
<dbReference type="AlphaFoldDB" id="A0A8H3GI35"/>
<keyword evidence="1" id="KW-0472">Membrane</keyword>
<feature type="chain" id="PRO_5036265481" description="Transmembrane protein" evidence="2">
    <location>
        <begin position="24"/>
        <end position="187"/>
    </location>
</feature>
<keyword evidence="1" id="KW-0812">Transmembrane</keyword>
<evidence type="ECO:0000313" key="3">
    <source>
        <dbReference type="EMBL" id="CAE6451146.1"/>
    </source>
</evidence>
<feature type="signal peptide" evidence="2">
    <location>
        <begin position="1"/>
        <end position="23"/>
    </location>
</feature>
<feature type="transmembrane region" description="Helical" evidence="1">
    <location>
        <begin position="150"/>
        <end position="171"/>
    </location>
</feature>
<name>A0A8H3GI35_9AGAM</name>
<organism evidence="3 5">
    <name type="scientific">Rhizoctonia solani</name>
    <dbReference type="NCBI Taxonomy" id="456999"/>
    <lineage>
        <taxon>Eukaryota</taxon>
        <taxon>Fungi</taxon>
        <taxon>Dikarya</taxon>
        <taxon>Basidiomycota</taxon>
        <taxon>Agaricomycotina</taxon>
        <taxon>Agaricomycetes</taxon>
        <taxon>Cantharellales</taxon>
        <taxon>Ceratobasidiaceae</taxon>
        <taxon>Rhizoctonia</taxon>
    </lineage>
</organism>
<gene>
    <name evidence="3" type="ORF">RDB_LOCUS69311</name>
    <name evidence="4" type="ORF">RDB_LOCUS84789</name>
</gene>
<keyword evidence="2" id="KW-0732">Signal</keyword>
<reference evidence="3" key="1">
    <citation type="submission" date="2021-01" db="EMBL/GenBank/DDBJ databases">
        <authorList>
            <person name="Kaushik A."/>
        </authorList>
    </citation>
    <scope>NUCLEOTIDE SEQUENCE</scope>
    <source>
        <strain evidence="3">AG4-R118</strain>
        <strain evidence="4">AG4-RS23</strain>
    </source>
</reference>
<proteinExistence type="predicted"/>
<sequence length="187" mass="18993">MSSFLRFAGAAALVLSFGLFVRALPVVSVSIPTITGTDAVSVVCAKLSVSIEAHIKALLACGTIADVEAAIKAMIVAIKICSDDLVKIGTGVVVDVDAQASIVACIAALITLIVRVCLQLSVKFGIAAVAALYAELDVCIRLLLGNLDVCIAGIVALIVKACVGVTASLLASINMKVCADIIAKLAL</sequence>
<dbReference type="Proteomes" id="UP000663888">
    <property type="component" value="Unassembled WGS sequence"/>
</dbReference>
<protein>
    <recommendedName>
        <fullName evidence="6">Transmembrane protein</fullName>
    </recommendedName>
</protein>
<accession>A0A8H3GI35</accession>
<evidence type="ECO:0000256" key="1">
    <source>
        <dbReference type="SAM" id="Phobius"/>
    </source>
</evidence>
<evidence type="ECO:0008006" key="6">
    <source>
        <dbReference type="Google" id="ProtNLM"/>
    </source>
</evidence>
<keyword evidence="1" id="KW-1133">Transmembrane helix</keyword>
<comment type="caution">
    <text evidence="3">The sequence shown here is derived from an EMBL/GenBank/DDBJ whole genome shotgun (WGS) entry which is preliminary data.</text>
</comment>
<evidence type="ECO:0000313" key="5">
    <source>
        <dbReference type="Proteomes" id="UP000663888"/>
    </source>
</evidence>